<dbReference type="PROSITE" id="PS51388">
    <property type="entry name" value="GED"/>
    <property type="match status" value="1"/>
</dbReference>
<dbReference type="GO" id="GO:0003924">
    <property type="term" value="F:GTPase activity"/>
    <property type="evidence" value="ECO:0007669"/>
    <property type="project" value="InterPro"/>
</dbReference>
<feature type="domain" description="GED" evidence="1">
    <location>
        <begin position="12"/>
        <end position="97"/>
    </location>
</feature>
<dbReference type="InterPro" id="IPR020850">
    <property type="entry name" value="GED_dom"/>
</dbReference>
<evidence type="ECO:0000313" key="2">
    <source>
        <dbReference type="EMBL" id="KMZ62138.1"/>
    </source>
</evidence>
<protein>
    <recommendedName>
        <fullName evidence="1">GED domain-containing protein</fullName>
    </recommendedName>
</protein>
<accession>A0A0K9NZK3</accession>
<proteinExistence type="predicted"/>
<dbReference type="GO" id="GO:0005525">
    <property type="term" value="F:GTP binding"/>
    <property type="evidence" value="ECO:0007669"/>
    <property type="project" value="InterPro"/>
</dbReference>
<comment type="caution">
    <text evidence="2">The sequence shown here is derived from an EMBL/GenBank/DDBJ whole genome shotgun (WGS) entry which is preliminary data.</text>
</comment>
<dbReference type="OrthoDB" id="5061070at2759"/>
<dbReference type="AlphaFoldDB" id="A0A0K9NZK3"/>
<dbReference type="InterPro" id="IPR003130">
    <property type="entry name" value="GED"/>
</dbReference>
<keyword evidence="3" id="KW-1185">Reference proteome</keyword>
<dbReference type="Pfam" id="PF02212">
    <property type="entry name" value="GED"/>
    <property type="match status" value="1"/>
</dbReference>
<evidence type="ECO:0000259" key="1">
    <source>
        <dbReference type="PROSITE" id="PS51388"/>
    </source>
</evidence>
<dbReference type="STRING" id="29655.A0A0K9NZK3"/>
<evidence type="ECO:0000313" key="3">
    <source>
        <dbReference type="Proteomes" id="UP000036987"/>
    </source>
</evidence>
<name>A0A0K9NZK3_ZOSMR</name>
<dbReference type="Gene3D" id="1.20.120.1240">
    <property type="entry name" value="Dynamin, middle domain"/>
    <property type="match status" value="1"/>
</dbReference>
<dbReference type="OMA" id="HVVANII"/>
<dbReference type="EMBL" id="LFYR01001410">
    <property type="protein sequence ID" value="KMZ62138.1"/>
    <property type="molecule type" value="Genomic_DNA"/>
</dbReference>
<dbReference type="Proteomes" id="UP000036987">
    <property type="component" value="Unassembled WGS sequence"/>
</dbReference>
<sequence length="97" mass="11275">MRNQNPVNIKQAFNMRMQLSAYWKSVILRLVDGVALHLLYSVKNLVETNLQKFILDELIGKAGIEKMLHETSTTARKRDRLKQKVKLLKDRLIINGD</sequence>
<reference evidence="3" key="1">
    <citation type="journal article" date="2016" name="Nature">
        <title>The genome of the seagrass Zostera marina reveals angiosperm adaptation to the sea.</title>
        <authorList>
            <person name="Olsen J.L."/>
            <person name="Rouze P."/>
            <person name="Verhelst B."/>
            <person name="Lin Y.-C."/>
            <person name="Bayer T."/>
            <person name="Collen J."/>
            <person name="Dattolo E."/>
            <person name="De Paoli E."/>
            <person name="Dittami S."/>
            <person name="Maumus F."/>
            <person name="Michel G."/>
            <person name="Kersting A."/>
            <person name="Lauritano C."/>
            <person name="Lohaus R."/>
            <person name="Toepel M."/>
            <person name="Tonon T."/>
            <person name="Vanneste K."/>
            <person name="Amirebrahimi M."/>
            <person name="Brakel J."/>
            <person name="Bostroem C."/>
            <person name="Chovatia M."/>
            <person name="Grimwood J."/>
            <person name="Jenkins J.W."/>
            <person name="Jueterbock A."/>
            <person name="Mraz A."/>
            <person name="Stam W.T."/>
            <person name="Tice H."/>
            <person name="Bornberg-Bauer E."/>
            <person name="Green P.J."/>
            <person name="Pearson G.A."/>
            <person name="Procaccini G."/>
            <person name="Duarte C.M."/>
            <person name="Schmutz J."/>
            <person name="Reusch T.B.H."/>
            <person name="Van de Peer Y."/>
        </authorList>
    </citation>
    <scope>NUCLEOTIDE SEQUENCE [LARGE SCALE GENOMIC DNA]</scope>
    <source>
        <strain evidence="3">cv. Finnish</strain>
    </source>
</reference>
<organism evidence="2 3">
    <name type="scientific">Zostera marina</name>
    <name type="common">Eelgrass</name>
    <dbReference type="NCBI Taxonomy" id="29655"/>
    <lineage>
        <taxon>Eukaryota</taxon>
        <taxon>Viridiplantae</taxon>
        <taxon>Streptophyta</taxon>
        <taxon>Embryophyta</taxon>
        <taxon>Tracheophyta</taxon>
        <taxon>Spermatophyta</taxon>
        <taxon>Magnoliopsida</taxon>
        <taxon>Liliopsida</taxon>
        <taxon>Zosteraceae</taxon>
        <taxon>Zostera</taxon>
    </lineage>
</organism>
<gene>
    <name evidence="2" type="ORF">ZOSMA_48G00580</name>
</gene>